<dbReference type="EMBL" id="MN739943">
    <property type="protein sequence ID" value="QHT78980.1"/>
    <property type="molecule type" value="Genomic_DNA"/>
</dbReference>
<accession>A0A6C0HF32</accession>
<dbReference type="AlphaFoldDB" id="A0A6C0HF32"/>
<proteinExistence type="predicted"/>
<evidence type="ECO:0000313" key="1">
    <source>
        <dbReference type="EMBL" id="QHT78980.1"/>
    </source>
</evidence>
<sequence>MQRGQSVEQQFFSRQNQEQLFTIIAQEFQKNQRGFNEKQQGRLVKTLDHYMREVWDTNGPMPINDLNREVLGVTAQDFAGYLRRDTNMPSLSASQKIVSDSRNQPQMELASQRLTIQPRPTFEQTLLQDTGSRFEQLQQERIGPKETRPVPPDFQISMSTSADEPSAISLFETAKKTRENEASRIAAIVTNTQTDANPLLRFISPPSIQNDPNLNPTIAQPIQPIIPEPRGPLPQDYIIKQDNVISYRETEYNLVLYSADRDWYNNTRENRYTFSINFDTGNNQQGFNYSPSSTKKFKNISRIELIKAILPSEGLDMLVKKSDATTYTQSSKLNVLSYPYVIVRIPELDGNTYGTDNNLDNSFGSLQYDANWYTDTATLTDGYLGMIPKFMKCQKVYWPTPLATLTKLTVELQNPNGTSLSSVADTLTISNIFLSNKIPTSSPNIASALYGPSDGTEYGYIFIVSSTFFSQWSFAIGNSIKIQGLDASQITGGTTAGGTSLVQYLNNNIVSIVGVANTTVPNDGLNNVGYANIIIVRGPYGDPTTGSIIPSYFGGSTSTQDILGTSLKTTTFTSGKLINLSHQTSLVLRIITRDLDPTARVRPDNL</sequence>
<reference evidence="1" key="1">
    <citation type="journal article" date="2020" name="Nature">
        <title>Giant virus diversity and host interactions through global metagenomics.</title>
        <authorList>
            <person name="Schulz F."/>
            <person name="Roux S."/>
            <person name="Paez-Espino D."/>
            <person name="Jungbluth S."/>
            <person name="Walsh D.A."/>
            <person name="Denef V.J."/>
            <person name="McMahon K.D."/>
            <person name="Konstantinidis K.T."/>
            <person name="Eloe-Fadrosh E.A."/>
            <person name="Kyrpides N.C."/>
            <person name="Woyke T."/>
        </authorList>
    </citation>
    <scope>NUCLEOTIDE SEQUENCE</scope>
    <source>
        <strain evidence="1">GVMAG-M-3300023179-97</strain>
    </source>
</reference>
<name>A0A6C0HF32_9ZZZZ</name>
<protein>
    <submittedName>
        <fullName evidence="1">Uncharacterized protein</fullName>
    </submittedName>
</protein>
<organism evidence="1">
    <name type="scientific">viral metagenome</name>
    <dbReference type="NCBI Taxonomy" id="1070528"/>
    <lineage>
        <taxon>unclassified sequences</taxon>
        <taxon>metagenomes</taxon>
        <taxon>organismal metagenomes</taxon>
    </lineage>
</organism>